<keyword evidence="1" id="KW-0812">Transmembrane</keyword>
<dbReference type="EMBL" id="CP029543">
    <property type="protein sequence ID" value="AWV47286.1"/>
    <property type="molecule type" value="Genomic_DNA"/>
</dbReference>
<protein>
    <submittedName>
        <fullName evidence="2">Uncharacterized protein</fullName>
    </submittedName>
</protein>
<reference evidence="2 3" key="1">
    <citation type="submission" date="2018-05" db="EMBL/GenBank/DDBJ databases">
        <title>Evolution of small genomes with special reference to Mycobacterium leprae.</title>
        <authorList>
            <person name="Mohanty P.S."/>
            <person name="Bansal A.K."/>
            <person name="Gupta U.D."/>
            <person name="Naaz F."/>
            <person name="Dwivedi V.D."/>
            <person name="Singh H."/>
            <person name="Gupta G."/>
            <person name="Sharma S."/>
            <person name="Arora M."/>
        </authorList>
    </citation>
    <scope>NUCLEOTIDE SEQUENCE [LARGE SCALE GENOMIC DNA]</scope>
    <source>
        <strain evidence="2 3">MRHRU-235-G</strain>
    </source>
</reference>
<gene>
    <name evidence="2" type="ORF">DIJ64_01765</name>
</gene>
<keyword evidence="1" id="KW-1133">Transmembrane helix</keyword>
<dbReference type="AlphaFoldDB" id="A0AAD0P775"/>
<evidence type="ECO:0000313" key="2">
    <source>
        <dbReference type="EMBL" id="AWV47286.1"/>
    </source>
</evidence>
<organism evidence="2 3">
    <name type="scientific">Mycobacterium leprae</name>
    <dbReference type="NCBI Taxonomy" id="1769"/>
    <lineage>
        <taxon>Bacteria</taxon>
        <taxon>Bacillati</taxon>
        <taxon>Actinomycetota</taxon>
        <taxon>Actinomycetes</taxon>
        <taxon>Mycobacteriales</taxon>
        <taxon>Mycobacteriaceae</taxon>
        <taxon>Mycobacterium</taxon>
    </lineage>
</organism>
<evidence type="ECO:0000256" key="1">
    <source>
        <dbReference type="SAM" id="Phobius"/>
    </source>
</evidence>
<name>A0AAD0P775_MYCLR</name>
<feature type="transmembrane region" description="Helical" evidence="1">
    <location>
        <begin position="12"/>
        <end position="37"/>
    </location>
</feature>
<accession>A0AAD0P775</accession>
<sequence length="116" mass="12628">MFELLFPIGAYVIITAPILPLVIVLETSALALVGILLSSTVPRGHYAILLAKLSYWDDDCFVDFVADQHWRVAILDYQSRMGMKAIKVGVETPDASSHTARFLGSYGVDESSAVAP</sequence>
<dbReference type="Proteomes" id="UP000249682">
    <property type="component" value="Chromosome"/>
</dbReference>
<keyword evidence="1" id="KW-0472">Membrane</keyword>
<evidence type="ECO:0000313" key="3">
    <source>
        <dbReference type="Proteomes" id="UP000249682"/>
    </source>
</evidence>
<proteinExistence type="predicted"/>